<dbReference type="GO" id="GO:0043023">
    <property type="term" value="F:ribosomal large subunit binding"/>
    <property type="evidence" value="ECO:0007669"/>
    <property type="project" value="UniProtKB-UniRule"/>
</dbReference>
<keyword evidence="3 5" id="KW-0694">RNA-binding</keyword>
<dbReference type="RefSeq" id="WP_101028787.1">
    <property type="nucleotide sequence ID" value="NZ_CABMMZ010000038.1"/>
</dbReference>
<name>A0A2N0UXW6_9FIRM</name>
<evidence type="ECO:0000256" key="4">
    <source>
        <dbReference type="ARBA" id="ARBA00022917"/>
    </source>
</evidence>
<sequence>MALDGIFLRHIKTEIEKEALGARVSQIYQPNREELVFGLRTFSGNKKLLLSARANSPRVNFCSSTPENPAQPPMFCMLLRKRIGGGKLVGLRQNGCDRVLMLDFECVNELGDTVMITVVCEIMGMYSNIIIVDSNGVIIDSLKRVDLTMSSKRLVLPNIKYELPESQNKLNLLECTALDVCTAVKNLDTEMPLNKALLRTIEGVSPIVCREIEYKVMEGATNRIEGVLFDRLAVEIEKLKSVCSDCSGKPVVVYREDGKPMDFCFMNIEQYGDFAKVESKESFSDLLDGFYEARDSRDRMRVKSQSLTKLLNNTLERLARKIAKQKSELERCADREHLRICGDLLQANIYRIERGAEYVDVENFYDENNAILRIKLNPAISPSANAQKYYKDYRKAKNAEIMLKEQLEKGREELDYIDSVLDTVDRAENEKDLAQIREELTEQGYLKVQKGKKPRQTTLPPLKFESSDGFKILVGRNNRQNDKLTLKTASKNDMWLHTKDIHGSHVIVVSDGKEISDTAICEAAQLAAYHSKARNSSQVPVDYTLVRYVSKPNGSKPGMVIYVNNKTLYVKPSQSKIKTE</sequence>
<dbReference type="Proteomes" id="UP000233425">
    <property type="component" value="Unassembled WGS sequence"/>
</dbReference>
<comment type="function">
    <text evidence="5">Key component of the ribosome quality control system (RQC), a ribosome-associated complex that mediates the extraction of incompletely synthesized nascent chains from stalled ribosomes and their subsequent degradation. RqcH recruits Ala-charged tRNA, and with RqcP directs the elongation of stalled nascent chains on 50S ribosomal subunits, leading to non-templated C-terminal alanine extensions (Ala tail). The Ala tail promotes nascent chain degradation. May add between 1 and at least 8 Ala residues. Binds to stalled 50S ribosomal subunits.</text>
</comment>
<protein>
    <recommendedName>
        <fullName evidence="5">Rqc2 homolog RqcH</fullName>
        <shortName evidence="5">RqcH</shortName>
    </recommendedName>
</protein>
<gene>
    <name evidence="5" type="primary">rqcH</name>
    <name evidence="7" type="ORF">RBATCC27255_00714</name>
</gene>
<keyword evidence="4 5" id="KW-0648">Protein biosynthesis</keyword>
<dbReference type="Gene3D" id="3.40.970.40">
    <property type="entry name" value="fibrinogen binding protein from staphylococcus aureus domain like"/>
    <property type="match status" value="1"/>
</dbReference>
<evidence type="ECO:0000259" key="6">
    <source>
        <dbReference type="Pfam" id="PF05670"/>
    </source>
</evidence>
<organism evidence="7 8">
    <name type="scientific">Ruminococcus bromii</name>
    <dbReference type="NCBI Taxonomy" id="40518"/>
    <lineage>
        <taxon>Bacteria</taxon>
        <taxon>Bacillati</taxon>
        <taxon>Bacillota</taxon>
        <taxon>Clostridia</taxon>
        <taxon>Eubacteriales</taxon>
        <taxon>Oscillospiraceae</taxon>
        <taxon>Ruminococcus</taxon>
    </lineage>
</organism>
<dbReference type="GO" id="GO:1990112">
    <property type="term" value="C:RQC complex"/>
    <property type="evidence" value="ECO:0007669"/>
    <property type="project" value="TreeGrafter"/>
</dbReference>
<dbReference type="InterPro" id="IPR008532">
    <property type="entry name" value="NFACT_RNA-bd"/>
</dbReference>
<dbReference type="PANTHER" id="PTHR15239:SF6">
    <property type="entry name" value="RIBOSOME QUALITY CONTROL COMPLEX SUBUNIT NEMF"/>
    <property type="match status" value="1"/>
</dbReference>
<dbReference type="GO" id="GO:0072344">
    <property type="term" value="P:rescue of stalled ribosome"/>
    <property type="evidence" value="ECO:0007669"/>
    <property type="project" value="UniProtKB-UniRule"/>
</dbReference>
<reference evidence="7" key="1">
    <citation type="journal article" date="2018" name="Environ. Microbiol.">
        <title>Sporulation capability and amylosome conservation among diverse human colonic and rumen isolates of the keystone starch-degrader Ruminococcus bromii.</title>
        <authorList>
            <person name="Mukhopadhya I."/>
            <person name="Morais S."/>
            <person name="Laverde-Gomez J."/>
            <person name="Sheridan P.O."/>
            <person name="Walker A.W."/>
            <person name="Kelly W."/>
            <person name="Klieve A.V."/>
            <person name="Ouwerkerk D."/>
            <person name="Duncan S.H."/>
            <person name="Louis P."/>
            <person name="Koropatkin N."/>
            <person name="Cockburn D."/>
            <person name="Kibler R."/>
            <person name="Cooper P.J."/>
            <person name="Sandoval C."/>
            <person name="Crost E."/>
            <person name="Juge N."/>
            <person name="Bayer E.A."/>
            <person name="Flint H.J."/>
        </authorList>
    </citation>
    <scope>NUCLEOTIDE SEQUENCE [LARGE SCALE GENOMIC DNA]</scope>
    <source>
        <strain evidence="7">ATCC 27255</strain>
    </source>
</reference>
<dbReference type="Pfam" id="PF05670">
    <property type="entry name" value="NFACT-R_1"/>
    <property type="match status" value="1"/>
</dbReference>
<comment type="similarity">
    <text evidence="5">Belongs to the NEMF family.</text>
</comment>
<evidence type="ECO:0000256" key="3">
    <source>
        <dbReference type="ARBA" id="ARBA00022884"/>
    </source>
</evidence>
<keyword evidence="2 5" id="KW-0699">rRNA-binding</keyword>
<dbReference type="GO" id="GO:0019843">
    <property type="term" value="F:rRNA binding"/>
    <property type="evidence" value="ECO:0007669"/>
    <property type="project" value="UniProtKB-UniRule"/>
</dbReference>
<keyword evidence="8" id="KW-1185">Reference proteome</keyword>
<dbReference type="EMBL" id="NNSR01000038">
    <property type="protein sequence ID" value="PKD31799.1"/>
    <property type="molecule type" value="Genomic_DNA"/>
</dbReference>
<dbReference type="Pfam" id="PF05833">
    <property type="entry name" value="NFACT_N"/>
    <property type="match status" value="1"/>
</dbReference>
<dbReference type="AlphaFoldDB" id="A0A2N0UXW6"/>
<keyword evidence="1 5" id="KW-0820">tRNA-binding</keyword>
<proteinExistence type="inferred from homology"/>
<dbReference type="Gene3D" id="1.10.8.50">
    <property type="match status" value="1"/>
</dbReference>
<evidence type="ECO:0000256" key="1">
    <source>
        <dbReference type="ARBA" id="ARBA00022555"/>
    </source>
</evidence>
<comment type="caution">
    <text evidence="7">The sequence shown here is derived from an EMBL/GenBank/DDBJ whole genome shotgun (WGS) entry which is preliminary data.</text>
</comment>
<evidence type="ECO:0000313" key="7">
    <source>
        <dbReference type="EMBL" id="PKD31799.1"/>
    </source>
</evidence>
<dbReference type="Gene3D" id="2.30.310.10">
    <property type="entry name" value="ibrinogen binding protein from staphylococcus aureus domain"/>
    <property type="match status" value="1"/>
</dbReference>
<evidence type="ECO:0000313" key="8">
    <source>
        <dbReference type="Proteomes" id="UP000233425"/>
    </source>
</evidence>
<dbReference type="InterPro" id="IPR043682">
    <property type="entry name" value="RqcH_bacterial"/>
</dbReference>
<accession>A0A2N0UXW6</accession>
<evidence type="ECO:0000256" key="2">
    <source>
        <dbReference type="ARBA" id="ARBA00022730"/>
    </source>
</evidence>
<dbReference type="HAMAP" id="MF_00844_B">
    <property type="entry name" value="RqcH_B"/>
    <property type="match status" value="1"/>
</dbReference>
<keyword evidence="5" id="KW-0175">Coiled coil</keyword>
<feature type="domain" description="NFACT RNA-binding" evidence="6">
    <location>
        <begin position="464"/>
        <end position="554"/>
    </location>
</feature>
<dbReference type="GO" id="GO:0000049">
    <property type="term" value="F:tRNA binding"/>
    <property type="evidence" value="ECO:0007669"/>
    <property type="project" value="UniProtKB-UniRule"/>
</dbReference>
<dbReference type="InterPro" id="IPR051608">
    <property type="entry name" value="RQC_Subunit_NEMF"/>
</dbReference>
<dbReference type="PANTHER" id="PTHR15239">
    <property type="entry name" value="NUCLEAR EXPORT MEDIATOR FACTOR NEMF"/>
    <property type="match status" value="1"/>
</dbReference>
<evidence type="ECO:0000256" key="5">
    <source>
        <dbReference type="HAMAP-Rule" id="MF_00844"/>
    </source>
</evidence>
<comment type="subunit">
    <text evidence="5">Associates with stalled 50S ribosomal subunits. Binds to RqcP.</text>
</comment>
<feature type="coiled-coil region" evidence="5">
    <location>
        <begin position="308"/>
        <end position="335"/>
    </location>
</feature>